<dbReference type="GO" id="GO:0006351">
    <property type="term" value="P:DNA-templated transcription"/>
    <property type="evidence" value="ECO:0007669"/>
    <property type="project" value="InterPro"/>
</dbReference>
<dbReference type="EC" id="2.7.7.48" evidence="7"/>
<dbReference type="InterPro" id="IPR043502">
    <property type="entry name" value="DNA/RNA_pol_sf"/>
</dbReference>
<evidence type="ECO:0000256" key="2">
    <source>
        <dbReference type="ARBA" id="ARBA00022484"/>
    </source>
</evidence>
<keyword evidence="7" id="KW-0693">Viral RNA replication</keyword>
<keyword evidence="2 7" id="KW-0696">RNA-directed RNA polymerase</keyword>
<evidence type="ECO:0000256" key="6">
    <source>
        <dbReference type="ARBA" id="ARBA00048744"/>
    </source>
</evidence>
<evidence type="ECO:0000256" key="3">
    <source>
        <dbReference type="ARBA" id="ARBA00022679"/>
    </source>
</evidence>
<evidence type="ECO:0000256" key="1">
    <source>
        <dbReference type="ARBA" id="ARBA00010455"/>
    </source>
</evidence>
<dbReference type="GO" id="GO:0003723">
    <property type="term" value="F:RNA binding"/>
    <property type="evidence" value="ECO:0007669"/>
    <property type="project" value="InterPro"/>
</dbReference>
<dbReference type="Pfam" id="PF02123">
    <property type="entry name" value="RdRP_4"/>
    <property type="match status" value="1"/>
</dbReference>
<organism evidence="8">
    <name type="scientific">Phytophthora palustris toti-like virus 5-1</name>
    <dbReference type="NCBI Taxonomy" id="2976316"/>
    <lineage>
        <taxon>Viruses</taxon>
        <taxon>Riboviria</taxon>
        <taxon>Orthornavirae</taxon>
        <taxon>Duplornaviricota</taxon>
        <taxon>Chrymotiviricetes</taxon>
        <taxon>Ghabrivirales</taxon>
        <taxon>Totiviridae</taxon>
    </lineage>
</organism>
<evidence type="ECO:0000313" key="8">
    <source>
        <dbReference type="EMBL" id="WAK73614.1"/>
    </source>
</evidence>
<dbReference type="GO" id="GO:0000166">
    <property type="term" value="F:nucleotide binding"/>
    <property type="evidence" value="ECO:0007669"/>
    <property type="project" value="UniProtKB-KW"/>
</dbReference>
<protein>
    <recommendedName>
        <fullName evidence="7">RNA-directed RNA polymerase</fullName>
        <ecNumber evidence="7">2.7.7.48</ecNumber>
    </recommendedName>
</protein>
<evidence type="ECO:0000256" key="7">
    <source>
        <dbReference type="RuleBase" id="RU364050"/>
    </source>
</evidence>
<sequence>MELARTRCRELGTLGKWLFTLIPEHAHVRDTDDLEEQWKNVWLASRGHVGRRKLAVEAALSIMMCSTPMQVRCDSDNVLDLARHAFDELPSQAVKALKFNEDGSCAYKFPLKATAGAMNKVNCYSNEILPVMKKEHKHLHNAFVRISGSLKDLYDDQVSALLLYTLSLYKYIGLEALDLSVKAIRQTKNGKNLTTVIKSLGWNGSTLGSMFIETQCLLGRDVGDIDMDFECARRTDPGLCRRTVVDIDDEQLRTAVRGVIKRELSGRTVEFEDVNSFWSRRWGWYVNGAHSRTLERFEPKWGVEGVQGRIHRRVFSENTEINPLTEWSGVAYFSTSVKLETGKKRALFAGDSVTYTNFEHILKPVERAWRNVRCVLDPGTAGHVGVARRVRKMQERGMLNMMLDYDDFNSQHSTRAMQIVFEELVGITGYDAVQGAKLVKSFERSRVISNGVDKGWSRGTLMSGHRATTFINSVLNEAYLTAVSPRFGGLKSVHVGDDVYVSVRDMAEAAAILRDIDASDLRVNPVKQSVGFYCAEFLRMAMTRDAAYGYVARCIGSIVDGNWENDVALEPLQALRGMCQSSWTLMNRAQNRTMYKYLVPSCVRMTGLSVSTISAVLSGLCAVGSGPQLGYGRKRRVVEIKEVVSNPERWDDGSLDNAKRLATTAYLAEHAMPLEIEVLKMVDVDVTTQMLESSYGKTLAGRKLTGSHEQRTLSTAVLEYSARGSVTVSDALGSQPESGVLTKYPLIMLVRNALTLDMLPLLVERAGGDGCAYDILVEAFGSKARGCMIDGWLSYADSSWLSGRCDSDVITVDYPMYM</sequence>
<comment type="catalytic activity">
    <reaction evidence="6 7">
        <text>RNA(n) + a ribonucleoside 5'-triphosphate = RNA(n+1) + diphosphate</text>
        <dbReference type="Rhea" id="RHEA:21248"/>
        <dbReference type="Rhea" id="RHEA-COMP:14527"/>
        <dbReference type="Rhea" id="RHEA-COMP:17342"/>
        <dbReference type="ChEBI" id="CHEBI:33019"/>
        <dbReference type="ChEBI" id="CHEBI:61557"/>
        <dbReference type="ChEBI" id="CHEBI:140395"/>
        <dbReference type="EC" id="2.7.7.48"/>
    </reaction>
</comment>
<name>A0A9E8Z4P6_9VIRU</name>
<dbReference type="InterPro" id="IPR001795">
    <property type="entry name" value="RNA-dir_pol_luteovirus"/>
</dbReference>
<dbReference type="SUPFAM" id="SSF56672">
    <property type="entry name" value="DNA/RNA polymerases"/>
    <property type="match status" value="1"/>
</dbReference>
<keyword evidence="3 7" id="KW-0808">Transferase</keyword>
<evidence type="ECO:0000256" key="5">
    <source>
        <dbReference type="ARBA" id="ARBA00022741"/>
    </source>
</evidence>
<proteinExistence type="inferred from homology"/>
<dbReference type="GO" id="GO:0003968">
    <property type="term" value="F:RNA-directed RNA polymerase activity"/>
    <property type="evidence" value="ECO:0007669"/>
    <property type="project" value="UniProtKB-KW"/>
</dbReference>
<accession>A0A9E8Z4P6</accession>
<dbReference type="EMBL" id="OL795381">
    <property type="protein sequence ID" value="WAK73614.1"/>
    <property type="molecule type" value="Genomic_RNA"/>
</dbReference>
<keyword evidence="4 7" id="KW-0548">Nucleotidyltransferase</keyword>
<evidence type="ECO:0000256" key="4">
    <source>
        <dbReference type="ARBA" id="ARBA00022695"/>
    </source>
</evidence>
<reference evidence="8" key="1">
    <citation type="submission" date="2021-12" db="EMBL/GenBank/DDBJ databases">
        <title>Study of the virome of Phytophthora palustris.</title>
        <authorList>
            <person name="Botella L."/>
            <person name="Jung T."/>
        </authorList>
    </citation>
    <scope>NUCLEOTIDE SEQUENCE</scope>
    <source>
        <strain evidence="8">KA0119</strain>
    </source>
</reference>
<comment type="similarity">
    <text evidence="1">Belongs to the totiviridae RNA-directed RNA polymerase family.</text>
</comment>
<keyword evidence="5 7" id="KW-0547">Nucleotide-binding</keyword>